<dbReference type="HOGENOM" id="CLU_069650_0_0_1"/>
<accession>A0A0D2GEB1</accession>
<evidence type="ECO:0000313" key="1">
    <source>
        <dbReference type="EMBL" id="KIW79088.1"/>
    </source>
</evidence>
<keyword evidence="2" id="KW-1185">Reference proteome</keyword>
<dbReference type="Proteomes" id="UP000053029">
    <property type="component" value="Unassembled WGS sequence"/>
</dbReference>
<name>A0A0D2GEB1_9EURO</name>
<dbReference type="OrthoDB" id="4344093at2759"/>
<dbReference type="STRING" id="1442368.A0A0D2GEB1"/>
<proteinExistence type="predicted"/>
<evidence type="ECO:0000313" key="2">
    <source>
        <dbReference type="Proteomes" id="UP000053029"/>
    </source>
</evidence>
<dbReference type="AlphaFoldDB" id="A0A0D2GEB1"/>
<organism evidence="1 2">
    <name type="scientific">Fonsecaea pedrosoi CBS 271.37</name>
    <dbReference type="NCBI Taxonomy" id="1442368"/>
    <lineage>
        <taxon>Eukaryota</taxon>
        <taxon>Fungi</taxon>
        <taxon>Dikarya</taxon>
        <taxon>Ascomycota</taxon>
        <taxon>Pezizomycotina</taxon>
        <taxon>Eurotiomycetes</taxon>
        <taxon>Chaetothyriomycetidae</taxon>
        <taxon>Chaetothyriales</taxon>
        <taxon>Herpotrichiellaceae</taxon>
        <taxon>Fonsecaea</taxon>
    </lineage>
</organism>
<sequence>MADTMTSTLVEPVRASMLIDLEGASTHPKDLRPQESPRASEVMGIRIEGLDRSFTAVWLGGRVIGIGSAEVQDGKSPRSKRSFVLQTLAAALLQPRLQSQASSSVLPNVYLVTPHTSQTIPMLHVLLTKTISDSSAALELLKTVRLLQYFDLAGLAESLAEISQELFQRTHATNMSINPEAGKRTPLKDIVLIQGLGQTMSATHRRSGLVQSNALLGNLTRNITQISRISRDVLVLVEVPLEIGTVRDTQLYQETAKARRVQAAIEMKSAFAGTHGEALRLCSGHESLARTLEAALDCIVVVHDGFGRVKEVGRPNEREEHVVEVVKDRVGDLMGLWGIWKGG</sequence>
<dbReference type="VEuPathDB" id="FungiDB:Z517_08928"/>
<protein>
    <submittedName>
        <fullName evidence="1">Uncharacterized protein</fullName>
    </submittedName>
</protein>
<dbReference type="EMBL" id="KN846973">
    <property type="protein sequence ID" value="KIW79088.1"/>
    <property type="molecule type" value="Genomic_DNA"/>
</dbReference>
<reference evidence="1 2" key="1">
    <citation type="submission" date="2015-01" db="EMBL/GenBank/DDBJ databases">
        <title>The Genome Sequence of Fonsecaea pedrosoi CBS 271.37.</title>
        <authorList>
            <consortium name="The Broad Institute Genomics Platform"/>
            <person name="Cuomo C."/>
            <person name="de Hoog S."/>
            <person name="Gorbushina A."/>
            <person name="Stielow B."/>
            <person name="Teixiera M."/>
            <person name="Abouelleil A."/>
            <person name="Chapman S.B."/>
            <person name="Priest M."/>
            <person name="Young S.K."/>
            <person name="Wortman J."/>
            <person name="Nusbaum C."/>
            <person name="Birren B."/>
        </authorList>
    </citation>
    <scope>NUCLEOTIDE SEQUENCE [LARGE SCALE GENOMIC DNA]</scope>
    <source>
        <strain evidence="1 2">CBS 271.37</strain>
    </source>
</reference>
<gene>
    <name evidence="1" type="ORF">Z517_08928</name>
</gene>
<dbReference type="RefSeq" id="XP_013282896.1">
    <property type="nucleotide sequence ID" value="XM_013427442.1"/>
</dbReference>
<dbReference type="GeneID" id="25308418"/>